<keyword evidence="3" id="KW-1185">Reference proteome</keyword>
<evidence type="ECO:0000313" key="2">
    <source>
        <dbReference type="EMBL" id="GAA47159.1"/>
    </source>
</evidence>
<evidence type="ECO:0000256" key="1">
    <source>
        <dbReference type="SAM" id="MobiDB-lite"/>
    </source>
</evidence>
<sequence length="154" mass="17137">MRRFKTARMEPGCDPTVFFASLQKLLDRALPGLDGVSRQQLSHDQFVQGLQLALRAYLRLARANGQLSVQHVVHLARELAEAPLATFQSQEDLKNKVANSPNSLQPSRRSRGGTLERADATSVACLTSGRTNALVPDHLYLINLWMTPFFPARL</sequence>
<reference key="2">
    <citation type="submission" date="2011-10" db="EMBL/GenBank/DDBJ databases">
        <title>The genome and transcriptome sequence of Clonorchis sinensis provide insights into the carcinogenic liver fluke.</title>
        <authorList>
            <person name="Wang X."/>
            <person name="Huang Y."/>
            <person name="Chen W."/>
            <person name="Liu H."/>
            <person name="Guo L."/>
            <person name="Chen Y."/>
            <person name="Luo F."/>
            <person name="Zhou W."/>
            <person name="Sun J."/>
            <person name="Mao Q."/>
            <person name="Liang P."/>
            <person name="Zhou C."/>
            <person name="Tian Y."/>
            <person name="Men J."/>
            <person name="Lv X."/>
            <person name="Huang L."/>
            <person name="Zhou J."/>
            <person name="Hu Y."/>
            <person name="Li R."/>
            <person name="Zhang F."/>
            <person name="Lei H."/>
            <person name="Li X."/>
            <person name="Hu X."/>
            <person name="Liang C."/>
            <person name="Xu J."/>
            <person name="Wu Z."/>
            <person name="Yu X."/>
        </authorList>
    </citation>
    <scope>NUCLEOTIDE SEQUENCE</scope>
    <source>
        <strain>Henan</strain>
    </source>
</reference>
<dbReference type="EMBL" id="DF142828">
    <property type="protein sequence ID" value="GAA47159.1"/>
    <property type="molecule type" value="Genomic_DNA"/>
</dbReference>
<reference evidence="2" key="1">
    <citation type="journal article" date="2011" name="Genome Biol.">
        <title>The draft genome of the carcinogenic human liver fluke Clonorchis sinensis.</title>
        <authorList>
            <person name="Wang X."/>
            <person name="Chen W."/>
            <person name="Huang Y."/>
            <person name="Sun J."/>
            <person name="Men J."/>
            <person name="Liu H."/>
            <person name="Luo F."/>
            <person name="Guo L."/>
            <person name="Lv X."/>
            <person name="Deng C."/>
            <person name="Zhou C."/>
            <person name="Fan Y."/>
            <person name="Li X."/>
            <person name="Huang L."/>
            <person name="Hu Y."/>
            <person name="Liang C."/>
            <person name="Hu X."/>
            <person name="Xu J."/>
            <person name="Yu X."/>
        </authorList>
    </citation>
    <scope>NUCLEOTIDE SEQUENCE [LARGE SCALE GENOMIC DNA]</scope>
    <source>
        <strain evidence="2">Henan</strain>
    </source>
</reference>
<dbReference type="AlphaFoldDB" id="G7Y2F4"/>
<evidence type="ECO:0000313" key="3">
    <source>
        <dbReference type="Proteomes" id="UP000008909"/>
    </source>
</evidence>
<accession>G7Y2F4</accession>
<feature type="region of interest" description="Disordered" evidence="1">
    <location>
        <begin position="95"/>
        <end position="116"/>
    </location>
</feature>
<name>G7Y2F4_CLOSI</name>
<proteinExistence type="predicted"/>
<protein>
    <submittedName>
        <fullName evidence="2">Gap-Pol polyprotein</fullName>
    </submittedName>
</protein>
<gene>
    <name evidence="2" type="ORF">CLF_100024</name>
</gene>
<dbReference type="Proteomes" id="UP000008909">
    <property type="component" value="Unassembled WGS sequence"/>
</dbReference>
<organism evidence="2 3">
    <name type="scientific">Clonorchis sinensis</name>
    <name type="common">Chinese liver fluke</name>
    <dbReference type="NCBI Taxonomy" id="79923"/>
    <lineage>
        <taxon>Eukaryota</taxon>
        <taxon>Metazoa</taxon>
        <taxon>Spiralia</taxon>
        <taxon>Lophotrochozoa</taxon>
        <taxon>Platyhelminthes</taxon>
        <taxon>Trematoda</taxon>
        <taxon>Digenea</taxon>
        <taxon>Opisthorchiida</taxon>
        <taxon>Opisthorchiata</taxon>
        <taxon>Opisthorchiidae</taxon>
        <taxon>Clonorchis</taxon>
    </lineage>
</organism>
<feature type="compositionally biased region" description="Polar residues" evidence="1">
    <location>
        <begin position="97"/>
        <end position="107"/>
    </location>
</feature>